<name>A0AAD9KVY8_RIDPI</name>
<dbReference type="InterPro" id="IPR011598">
    <property type="entry name" value="bHLH_dom"/>
</dbReference>
<dbReference type="SUPFAM" id="SSF47459">
    <property type="entry name" value="HLH, helix-loop-helix DNA-binding domain"/>
    <property type="match status" value="1"/>
</dbReference>
<reference evidence="6" key="1">
    <citation type="journal article" date="2023" name="Mol. Biol. Evol.">
        <title>Third-Generation Sequencing Reveals the Adaptive Role of the Epigenome in Three Deep-Sea Polychaetes.</title>
        <authorList>
            <person name="Perez M."/>
            <person name="Aroh O."/>
            <person name="Sun Y."/>
            <person name="Lan Y."/>
            <person name="Juniper S.K."/>
            <person name="Young C.R."/>
            <person name="Angers B."/>
            <person name="Qian P.Y."/>
        </authorList>
    </citation>
    <scope>NUCLEOTIDE SEQUENCE</scope>
    <source>
        <strain evidence="6">R07B-5</strain>
    </source>
</reference>
<dbReference type="SMART" id="SM00353">
    <property type="entry name" value="HLH"/>
    <property type="match status" value="1"/>
</dbReference>
<keyword evidence="7" id="KW-1185">Reference proteome</keyword>
<dbReference type="Pfam" id="PF00010">
    <property type="entry name" value="HLH"/>
    <property type="match status" value="1"/>
</dbReference>
<accession>A0AAD9KVY8</accession>
<evidence type="ECO:0000256" key="3">
    <source>
        <dbReference type="ARBA" id="ARBA00023163"/>
    </source>
</evidence>
<gene>
    <name evidence="6" type="ORF">NP493_545g01054</name>
</gene>
<dbReference type="Gene3D" id="4.10.280.10">
    <property type="entry name" value="Helix-loop-helix DNA-binding domain"/>
    <property type="match status" value="1"/>
</dbReference>
<dbReference type="GO" id="GO:0005634">
    <property type="term" value="C:nucleus"/>
    <property type="evidence" value="ECO:0007669"/>
    <property type="project" value="UniProtKB-SubCell"/>
</dbReference>
<dbReference type="InterPro" id="IPR050370">
    <property type="entry name" value="HES_HEY"/>
</dbReference>
<dbReference type="Proteomes" id="UP001209878">
    <property type="component" value="Unassembled WGS sequence"/>
</dbReference>
<organism evidence="6 7">
    <name type="scientific">Ridgeia piscesae</name>
    <name type="common">Tubeworm</name>
    <dbReference type="NCBI Taxonomy" id="27915"/>
    <lineage>
        <taxon>Eukaryota</taxon>
        <taxon>Metazoa</taxon>
        <taxon>Spiralia</taxon>
        <taxon>Lophotrochozoa</taxon>
        <taxon>Annelida</taxon>
        <taxon>Polychaeta</taxon>
        <taxon>Sedentaria</taxon>
        <taxon>Canalipalpata</taxon>
        <taxon>Sabellida</taxon>
        <taxon>Siboglinidae</taxon>
        <taxon>Ridgeia</taxon>
    </lineage>
</organism>
<comment type="subcellular location">
    <subcellularLocation>
        <location evidence="1">Nucleus</location>
    </subcellularLocation>
</comment>
<dbReference type="PROSITE" id="PS50888">
    <property type="entry name" value="BHLH"/>
    <property type="match status" value="1"/>
</dbReference>
<evidence type="ECO:0000313" key="6">
    <source>
        <dbReference type="EMBL" id="KAK2178416.1"/>
    </source>
</evidence>
<keyword evidence="3" id="KW-0804">Transcription</keyword>
<dbReference type="CDD" id="cd11410">
    <property type="entry name" value="bHLH_O_HES"/>
    <property type="match status" value="1"/>
</dbReference>
<dbReference type="PANTHER" id="PTHR10985">
    <property type="entry name" value="BASIC HELIX-LOOP-HELIX TRANSCRIPTION FACTOR, HES-RELATED"/>
    <property type="match status" value="1"/>
</dbReference>
<proteinExistence type="predicted"/>
<dbReference type="GO" id="GO:0046983">
    <property type="term" value="F:protein dimerization activity"/>
    <property type="evidence" value="ECO:0007669"/>
    <property type="project" value="InterPro"/>
</dbReference>
<keyword evidence="2" id="KW-0805">Transcription regulation</keyword>
<keyword evidence="4" id="KW-0539">Nucleus</keyword>
<evidence type="ECO:0000259" key="5">
    <source>
        <dbReference type="PROSITE" id="PS50888"/>
    </source>
</evidence>
<sequence length="176" mass="20322">FTKHLVEKKRRDRINQSLEQLKDLLIGTVHVDPATYEKMEKADILQMTVEYMKRLASLPDTSDQNRWYSSGYDKCRRVAHAYLLSSRLGHDANTRLVCDARSNVALRRPAIDVCRSRQRYDIRDVTPDNVVDLDDKDAATSSETACDVFNTEVVVCRRKPLKIHVCSSIGNVWRPW</sequence>
<dbReference type="AlphaFoldDB" id="A0AAD9KVY8"/>
<feature type="domain" description="BHLH" evidence="5">
    <location>
        <begin position="1"/>
        <end position="55"/>
    </location>
</feature>
<evidence type="ECO:0000256" key="1">
    <source>
        <dbReference type="ARBA" id="ARBA00004123"/>
    </source>
</evidence>
<protein>
    <recommendedName>
        <fullName evidence="5">BHLH domain-containing protein</fullName>
    </recommendedName>
</protein>
<evidence type="ECO:0000256" key="4">
    <source>
        <dbReference type="ARBA" id="ARBA00023242"/>
    </source>
</evidence>
<dbReference type="InterPro" id="IPR036638">
    <property type="entry name" value="HLH_DNA-bd_sf"/>
</dbReference>
<feature type="non-terminal residue" evidence="6">
    <location>
        <position position="1"/>
    </location>
</feature>
<evidence type="ECO:0000256" key="2">
    <source>
        <dbReference type="ARBA" id="ARBA00023015"/>
    </source>
</evidence>
<dbReference type="EMBL" id="JAODUO010000545">
    <property type="protein sequence ID" value="KAK2178416.1"/>
    <property type="molecule type" value="Genomic_DNA"/>
</dbReference>
<comment type="caution">
    <text evidence="6">The sequence shown here is derived from an EMBL/GenBank/DDBJ whole genome shotgun (WGS) entry which is preliminary data.</text>
</comment>
<evidence type="ECO:0000313" key="7">
    <source>
        <dbReference type="Proteomes" id="UP001209878"/>
    </source>
</evidence>